<dbReference type="EMBL" id="CP015220">
    <property type="protein sequence ID" value="AMY24242.1"/>
    <property type="molecule type" value="Genomic_DNA"/>
</dbReference>
<reference evidence="7" key="2">
    <citation type="submission" date="2016-04" db="EMBL/GenBank/DDBJ databases">
        <title>Complete Genome and Plasmid Sequences for Rhodococcus fascians D188 and Draft Sequences for Rhodococcus spp. Isolates PBTS 1 and PBTS 2.</title>
        <authorList>
            <person name="Stamer R."/>
            <person name="Vereecke D."/>
            <person name="Zhang Y."/>
            <person name="Schilkey F."/>
            <person name="Devitt N."/>
            <person name="Randall J."/>
        </authorList>
    </citation>
    <scope>NUCLEOTIDE SEQUENCE [LARGE SCALE GENOMIC DNA]</scope>
    <source>
        <strain evidence="7">PBTS2</strain>
    </source>
</reference>
<gene>
    <name evidence="6" type="primary">petC1</name>
    <name evidence="6" type="ORF">A3Q41_02951</name>
</gene>
<dbReference type="PROSITE" id="PS51296">
    <property type="entry name" value="RIESKE"/>
    <property type="match status" value="1"/>
</dbReference>
<evidence type="ECO:0000256" key="3">
    <source>
        <dbReference type="ARBA" id="ARBA00023004"/>
    </source>
</evidence>
<dbReference type="SUPFAM" id="SSF51905">
    <property type="entry name" value="FAD/NAD(P)-binding domain"/>
    <property type="match status" value="1"/>
</dbReference>
<dbReference type="PATRIC" id="fig|1653479.3.peg.2987"/>
<sequence length="495" mass="52806">MPPNSLWLDRPDRLPYRAIDFTQKYDTVVIGAGLTGLVTALLFARAGERVAVLEARTIGAVATGNTTAKISVLQGTKLSSIASKHSQQQVRRYLQGNTAGQQWLLDYCAERGIAVQRETAYTYATTSSGLTAVRDELRVALGAGLNASYGTDTELPFDIAGAVSVPDQAQFDPMDALIALAEDASSAGADITEGTRALGVRRRLRHVDVKTDQGPLRGSRVVLATGTPILDRGAFFARMEPMRSYAAAYEIDGNVPRGMYLSADSPSRSIRYAPTPAGDLLLIGGNDHVVGRESSPQAQVNDLDEWTAENFPGARRRYRWSAQDYGSIDALPYAGPLLPGDDRIWVATGYDKWGMTNAAASALVLAQRAFGGRTDWAGAYDSWNLRQLTGIVDAIRINANVGLNMTKGWAKPITGGSKTPLVEGQGHVEPGIAPKAVCTVDGVTHRVSAVCPHLGGIVAWNDAEKSWDCPLHGSRFAADGSVLEGPVTSGLNPLS</sequence>
<dbReference type="InterPro" id="IPR036188">
    <property type="entry name" value="FAD/NAD-bd_sf"/>
</dbReference>
<keyword evidence="4" id="KW-0411">Iron-sulfur</keyword>
<reference evidence="6 7" key="1">
    <citation type="journal article" date="2016" name="Genome Announc.">
        <title>Complete Genome and Plasmid Sequences for Rhodococcus fascians D188 and Draft Sequences for Rhodococcus Isolates PBTS 1 and PBTS 2.</title>
        <authorList>
            <person name="Stamler R.A."/>
            <person name="Vereecke D."/>
            <person name="Zhang Y."/>
            <person name="Schilkey F."/>
            <person name="Devitt N."/>
            <person name="Randall J.J."/>
        </authorList>
    </citation>
    <scope>NUCLEOTIDE SEQUENCE [LARGE SCALE GENOMIC DNA]</scope>
    <source>
        <strain evidence="6 7">PBTS2</strain>
    </source>
</reference>
<evidence type="ECO:0000256" key="1">
    <source>
        <dbReference type="ARBA" id="ARBA00022714"/>
    </source>
</evidence>
<dbReference type="GO" id="GO:0004497">
    <property type="term" value="F:monooxygenase activity"/>
    <property type="evidence" value="ECO:0007669"/>
    <property type="project" value="UniProtKB-ARBA"/>
</dbReference>
<dbReference type="SUPFAM" id="SSF50022">
    <property type="entry name" value="ISP domain"/>
    <property type="match status" value="1"/>
</dbReference>
<dbReference type="PANTHER" id="PTHR13847:SF274">
    <property type="entry name" value="RIESKE 2FE-2S IRON-SULFUR PROTEIN YHFW-RELATED"/>
    <property type="match status" value="1"/>
</dbReference>
<evidence type="ECO:0000259" key="5">
    <source>
        <dbReference type="PROSITE" id="PS51296"/>
    </source>
</evidence>
<dbReference type="AlphaFoldDB" id="A0A143QP25"/>
<dbReference type="OrthoDB" id="9767869at2"/>
<feature type="domain" description="Rieske" evidence="5">
    <location>
        <begin position="413"/>
        <end position="495"/>
    </location>
</feature>
<dbReference type="InterPro" id="IPR017941">
    <property type="entry name" value="Rieske_2Fe-2S"/>
</dbReference>
<name>A0A143QP25_RHOFA</name>
<dbReference type="Gene3D" id="3.50.50.60">
    <property type="entry name" value="FAD/NAD(P)-binding domain"/>
    <property type="match status" value="1"/>
</dbReference>
<evidence type="ECO:0000313" key="6">
    <source>
        <dbReference type="EMBL" id="AMY24242.1"/>
    </source>
</evidence>
<keyword evidence="1" id="KW-0001">2Fe-2S</keyword>
<proteinExistence type="predicted"/>
<evidence type="ECO:0000256" key="2">
    <source>
        <dbReference type="ARBA" id="ARBA00022723"/>
    </source>
</evidence>
<keyword evidence="3" id="KW-0408">Iron</keyword>
<evidence type="ECO:0000256" key="4">
    <source>
        <dbReference type="ARBA" id="ARBA00023014"/>
    </source>
</evidence>
<protein>
    <submittedName>
        <fullName evidence="6">Cytochrome b6-f complex iron-sulfur subunit 1</fullName>
        <ecNumber evidence="6">1.10.9.1</ecNumber>
    </submittedName>
</protein>
<keyword evidence="6" id="KW-0560">Oxidoreductase</keyword>
<keyword evidence="2" id="KW-0479">Metal-binding</keyword>
<accession>A0A143QP25</accession>
<dbReference type="Gene3D" id="2.102.10.10">
    <property type="entry name" value="Rieske [2Fe-2S] iron-sulphur domain"/>
    <property type="match status" value="1"/>
</dbReference>
<dbReference type="Pfam" id="PF01266">
    <property type="entry name" value="DAO"/>
    <property type="match status" value="1"/>
</dbReference>
<dbReference type="KEGG" id="rhs:A3Q41_02951"/>
<keyword evidence="7" id="KW-1185">Reference proteome</keyword>
<dbReference type="Proteomes" id="UP000076038">
    <property type="component" value="Chromosome"/>
</dbReference>
<dbReference type="InterPro" id="IPR006076">
    <property type="entry name" value="FAD-dep_OxRdtase"/>
</dbReference>
<dbReference type="PANTHER" id="PTHR13847">
    <property type="entry name" value="SARCOSINE DEHYDROGENASE-RELATED"/>
    <property type="match status" value="1"/>
</dbReference>
<evidence type="ECO:0000313" key="7">
    <source>
        <dbReference type="Proteomes" id="UP000076038"/>
    </source>
</evidence>
<dbReference type="GO" id="GO:0046872">
    <property type="term" value="F:metal ion binding"/>
    <property type="evidence" value="ECO:0007669"/>
    <property type="project" value="UniProtKB-KW"/>
</dbReference>
<dbReference type="EC" id="1.10.9.1" evidence="6"/>
<dbReference type="Gene3D" id="3.30.9.10">
    <property type="entry name" value="D-Amino Acid Oxidase, subunit A, domain 2"/>
    <property type="match status" value="1"/>
</dbReference>
<dbReference type="GO" id="GO:0016705">
    <property type="term" value="F:oxidoreductase activity, acting on paired donors, with incorporation or reduction of molecular oxygen"/>
    <property type="evidence" value="ECO:0007669"/>
    <property type="project" value="UniProtKB-ARBA"/>
</dbReference>
<dbReference type="GO" id="GO:0051537">
    <property type="term" value="F:2 iron, 2 sulfur cluster binding"/>
    <property type="evidence" value="ECO:0007669"/>
    <property type="project" value="UniProtKB-KW"/>
</dbReference>
<dbReference type="RefSeq" id="WP_048319567.1">
    <property type="nucleotide sequence ID" value="NZ_CP015220.1"/>
</dbReference>
<dbReference type="Pfam" id="PF00355">
    <property type="entry name" value="Rieske"/>
    <property type="match status" value="1"/>
</dbReference>
<dbReference type="GO" id="GO:0005737">
    <property type="term" value="C:cytoplasm"/>
    <property type="evidence" value="ECO:0007669"/>
    <property type="project" value="TreeGrafter"/>
</dbReference>
<dbReference type="InterPro" id="IPR036922">
    <property type="entry name" value="Rieske_2Fe-2S_sf"/>
</dbReference>
<organism evidence="6 7">
    <name type="scientific">Rhodococcoides fascians</name>
    <name type="common">Rhodococcus fascians</name>
    <dbReference type="NCBI Taxonomy" id="1828"/>
    <lineage>
        <taxon>Bacteria</taxon>
        <taxon>Bacillati</taxon>
        <taxon>Actinomycetota</taxon>
        <taxon>Actinomycetes</taxon>
        <taxon>Mycobacteriales</taxon>
        <taxon>Nocardiaceae</taxon>
        <taxon>Rhodococcoides</taxon>
    </lineage>
</organism>